<feature type="compositionally biased region" description="Basic and acidic residues" evidence="1">
    <location>
        <begin position="68"/>
        <end position="87"/>
    </location>
</feature>
<keyword evidence="3" id="KW-1185">Reference proteome</keyword>
<dbReference type="AlphaFoldDB" id="A0A8H4TEU9"/>
<dbReference type="Proteomes" id="UP000622797">
    <property type="component" value="Unassembled WGS sequence"/>
</dbReference>
<organism evidence="2 3">
    <name type="scientific">Fusarium sarcochroum</name>
    <dbReference type="NCBI Taxonomy" id="1208366"/>
    <lineage>
        <taxon>Eukaryota</taxon>
        <taxon>Fungi</taxon>
        <taxon>Dikarya</taxon>
        <taxon>Ascomycota</taxon>
        <taxon>Pezizomycotina</taxon>
        <taxon>Sordariomycetes</taxon>
        <taxon>Hypocreomycetidae</taxon>
        <taxon>Hypocreales</taxon>
        <taxon>Nectriaceae</taxon>
        <taxon>Fusarium</taxon>
        <taxon>Fusarium lateritium species complex</taxon>
    </lineage>
</organism>
<sequence length="114" mass="13887">MGRRRDTISEPPQSYYQQPSRRQQQQPPRRQPPVKQSECGFDWTPGVVLALLGAFTWLSHDFDKYKRKHEGCDADRRRDDRSRDSDRGRRRHRSSSRYDDDDDYYYRRDRGYSR</sequence>
<name>A0A8H4TEU9_9HYPO</name>
<reference evidence="2" key="1">
    <citation type="journal article" date="2020" name="BMC Genomics">
        <title>Correction to: Identification and distribution of gene clusters required for synthesis of sphingolipid metabolism inhibitors in diverse species of the filamentous fungus Fusarium.</title>
        <authorList>
            <person name="Kim H.S."/>
            <person name="Lohmar J.M."/>
            <person name="Busman M."/>
            <person name="Brown D.W."/>
            <person name="Naumann T.A."/>
            <person name="Divon H.H."/>
            <person name="Lysoe E."/>
            <person name="Uhlig S."/>
            <person name="Proctor R.H."/>
        </authorList>
    </citation>
    <scope>NUCLEOTIDE SEQUENCE</scope>
    <source>
        <strain evidence="2">NRRL 20472</strain>
    </source>
</reference>
<dbReference type="OrthoDB" id="4900573at2759"/>
<feature type="compositionally biased region" description="Low complexity" evidence="1">
    <location>
        <begin position="11"/>
        <end position="28"/>
    </location>
</feature>
<evidence type="ECO:0000313" key="2">
    <source>
        <dbReference type="EMBL" id="KAF4956631.1"/>
    </source>
</evidence>
<feature type="region of interest" description="Disordered" evidence="1">
    <location>
        <begin position="68"/>
        <end position="114"/>
    </location>
</feature>
<reference evidence="2" key="2">
    <citation type="submission" date="2020-05" db="EMBL/GenBank/DDBJ databases">
        <authorList>
            <person name="Kim H.-S."/>
            <person name="Proctor R.H."/>
            <person name="Brown D.W."/>
        </authorList>
    </citation>
    <scope>NUCLEOTIDE SEQUENCE</scope>
    <source>
        <strain evidence="2">NRRL 20472</strain>
    </source>
</reference>
<evidence type="ECO:0000313" key="3">
    <source>
        <dbReference type="Proteomes" id="UP000622797"/>
    </source>
</evidence>
<accession>A0A8H4TEU9</accession>
<proteinExistence type="predicted"/>
<comment type="caution">
    <text evidence="2">The sequence shown here is derived from an EMBL/GenBank/DDBJ whole genome shotgun (WGS) entry which is preliminary data.</text>
</comment>
<gene>
    <name evidence="2" type="ORF">FSARC_11509</name>
</gene>
<dbReference type="EMBL" id="JABEXW010000749">
    <property type="protein sequence ID" value="KAF4956631.1"/>
    <property type="molecule type" value="Genomic_DNA"/>
</dbReference>
<evidence type="ECO:0000256" key="1">
    <source>
        <dbReference type="SAM" id="MobiDB-lite"/>
    </source>
</evidence>
<feature type="compositionally biased region" description="Basic and acidic residues" evidence="1">
    <location>
        <begin position="104"/>
        <end position="114"/>
    </location>
</feature>
<protein>
    <submittedName>
        <fullName evidence="2">Uncharacterized protein</fullName>
    </submittedName>
</protein>
<feature type="region of interest" description="Disordered" evidence="1">
    <location>
        <begin position="1"/>
        <end position="39"/>
    </location>
</feature>